<dbReference type="InterPro" id="IPR036038">
    <property type="entry name" value="Aminotransferase-like"/>
</dbReference>
<gene>
    <name evidence="1" type="ORF">A2863_01785</name>
</gene>
<evidence type="ECO:0000313" key="2">
    <source>
        <dbReference type="Proteomes" id="UP000178750"/>
    </source>
</evidence>
<proteinExistence type="predicted"/>
<dbReference type="GO" id="GO:0003824">
    <property type="term" value="F:catalytic activity"/>
    <property type="evidence" value="ECO:0007669"/>
    <property type="project" value="InterPro"/>
</dbReference>
<sequence length="60" mass="6906">MREIKIKELFTTDEVFLSASNKEVMPVIMIDDKVVGNGKPGEITKKIMSEFRKFIDSGKW</sequence>
<dbReference type="EMBL" id="MGGF01000058">
    <property type="protein sequence ID" value="OGM20626.1"/>
    <property type="molecule type" value="Genomic_DNA"/>
</dbReference>
<accession>A0A1F7Y033</accession>
<dbReference type="SUPFAM" id="SSF56752">
    <property type="entry name" value="D-aminoacid aminotransferase-like PLP-dependent enzymes"/>
    <property type="match status" value="1"/>
</dbReference>
<dbReference type="Proteomes" id="UP000178750">
    <property type="component" value="Unassembled WGS sequence"/>
</dbReference>
<dbReference type="Gene3D" id="3.20.10.10">
    <property type="entry name" value="D-amino Acid Aminotransferase, subunit A, domain 2"/>
    <property type="match status" value="1"/>
</dbReference>
<dbReference type="InterPro" id="IPR043132">
    <property type="entry name" value="BCAT-like_C"/>
</dbReference>
<organism evidence="1 2">
    <name type="scientific">Candidatus Woesebacteria bacterium RIFCSPHIGHO2_01_FULL_38_9b</name>
    <dbReference type="NCBI Taxonomy" id="1802493"/>
    <lineage>
        <taxon>Bacteria</taxon>
        <taxon>Candidatus Woeseibacteriota</taxon>
    </lineage>
</organism>
<evidence type="ECO:0000313" key="1">
    <source>
        <dbReference type="EMBL" id="OGM20626.1"/>
    </source>
</evidence>
<dbReference type="AlphaFoldDB" id="A0A1F7Y033"/>
<evidence type="ECO:0008006" key="3">
    <source>
        <dbReference type="Google" id="ProtNLM"/>
    </source>
</evidence>
<comment type="caution">
    <text evidence="1">The sequence shown here is derived from an EMBL/GenBank/DDBJ whole genome shotgun (WGS) entry which is preliminary data.</text>
</comment>
<protein>
    <recommendedName>
        <fullName evidence="3">Branched-chain amino acid aminotransferase</fullName>
    </recommendedName>
</protein>
<reference evidence="1 2" key="1">
    <citation type="journal article" date="2016" name="Nat. Commun.">
        <title>Thousands of microbial genomes shed light on interconnected biogeochemical processes in an aquifer system.</title>
        <authorList>
            <person name="Anantharaman K."/>
            <person name="Brown C.T."/>
            <person name="Hug L.A."/>
            <person name="Sharon I."/>
            <person name="Castelle C.J."/>
            <person name="Probst A.J."/>
            <person name="Thomas B.C."/>
            <person name="Singh A."/>
            <person name="Wilkins M.J."/>
            <person name="Karaoz U."/>
            <person name="Brodie E.L."/>
            <person name="Williams K.H."/>
            <person name="Hubbard S.S."/>
            <person name="Banfield J.F."/>
        </authorList>
    </citation>
    <scope>NUCLEOTIDE SEQUENCE [LARGE SCALE GENOMIC DNA]</scope>
</reference>
<name>A0A1F7Y033_9BACT</name>